<proteinExistence type="predicted"/>
<dbReference type="Proteomes" id="UP000663827">
    <property type="component" value="Unassembled WGS sequence"/>
</dbReference>
<gene>
    <name evidence="1" type="ORF">RDB_LOCUS186173</name>
</gene>
<dbReference type="EMBL" id="CAJNJQ010006543">
    <property type="protein sequence ID" value="CAE7231060.1"/>
    <property type="molecule type" value="Genomic_DNA"/>
</dbReference>
<evidence type="ECO:0000313" key="1">
    <source>
        <dbReference type="EMBL" id="CAE7231060.1"/>
    </source>
</evidence>
<sequence>MEDASTVNRCPRKLVVSFGSIRGYLIETDHGERPQLVHCQGQIDLPSRWDRFTTRLGLGKGTYNMPPLIQVSPCAVVGDKPLLDAVRSAYEFITRRYALGDQITLVVNPDTDVYGQVEHFLKAAEMLVRHLHDCTRPPNFFVSDCTAETAIDPIPIHAVLVRAPGDTKSISTWSDELKSRY</sequence>
<accession>A0A8H3ECU2</accession>
<organism evidence="1 2">
    <name type="scientific">Rhizoctonia solani</name>
    <dbReference type="NCBI Taxonomy" id="456999"/>
    <lineage>
        <taxon>Eukaryota</taxon>
        <taxon>Fungi</taxon>
        <taxon>Dikarya</taxon>
        <taxon>Basidiomycota</taxon>
        <taxon>Agaricomycotina</taxon>
        <taxon>Agaricomycetes</taxon>
        <taxon>Cantharellales</taxon>
        <taxon>Ceratobasidiaceae</taxon>
        <taxon>Rhizoctonia</taxon>
    </lineage>
</organism>
<evidence type="ECO:0000313" key="2">
    <source>
        <dbReference type="Proteomes" id="UP000663827"/>
    </source>
</evidence>
<reference evidence="1" key="1">
    <citation type="submission" date="2021-01" db="EMBL/GenBank/DDBJ databases">
        <authorList>
            <person name="Kaushik A."/>
        </authorList>
    </citation>
    <scope>NUCLEOTIDE SEQUENCE</scope>
    <source>
        <strain evidence="1">AG5</strain>
    </source>
</reference>
<comment type="caution">
    <text evidence="1">The sequence shown here is derived from an EMBL/GenBank/DDBJ whole genome shotgun (WGS) entry which is preliminary data.</text>
</comment>
<protein>
    <submittedName>
        <fullName evidence="1">Uncharacterized protein</fullName>
    </submittedName>
</protein>
<name>A0A8H3ECU2_9AGAM</name>
<dbReference type="AlphaFoldDB" id="A0A8H3ECU2"/>